<accession>A0ABQ9X196</accession>
<comment type="caution">
    <text evidence="1">The sequence shown here is derived from an EMBL/GenBank/DDBJ whole genome shotgun (WGS) entry which is preliminary data.</text>
</comment>
<keyword evidence="2" id="KW-1185">Reference proteome</keyword>
<dbReference type="Proteomes" id="UP001281761">
    <property type="component" value="Unassembled WGS sequence"/>
</dbReference>
<gene>
    <name evidence="1" type="ORF">BLNAU_19505</name>
</gene>
<name>A0ABQ9X196_9EUKA</name>
<protein>
    <submittedName>
        <fullName evidence="1">Uncharacterized protein</fullName>
    </submittedName>
</protein>
<organism evidence="1 2">
    <name type="scientific">Blattamonas nauphoetae</name>
    <dbReference type="NCBI Taxonomy" id="2049346"/>
    <lineage>
        <taxon>Eukaryota</taxon>
        <taxon>Metamonada</taxon>
        <taxon>Preaxostyla</taxon>
        <taxon>Oxymonadida</taxon>
        <taxon>Blattamonas</taxon>
    </lineage>
</organism>
<sequence length="188" mass="20630">MFTNEQPISDDEIVPIFSAFFQAVCVSERPIPFVPRTSCELNKQPTIEIERDAPQSGNAGVSTRPRNWSLSFEIEHLFTTINDEVVDPSNIDGEIRIALVIDETSTALSDTVSTLPETMASLAVCASFLCFLDCSELAAREKWSDFNDSVELLNENMQFSPVCLGSFSSFALLTDPDCGITCVSGDDL</sequence>
<reference evidence="1 2" key="1">
    <citation type="journal article" date="2022" name="bioRxiv">
        <title>Genomics of Preaxostyla Flagellates Illuminates Evolutionary Transitions and the Path Towards Mitochondrial Loss.</title>
        <authorList>
            <person name="Novak L.V.F."/>
            <person name="Treitli S.C."/>
            <person name="Pyrih J."/>
            <person name="Halakuc P."/>
            <person name="Pipaliya S.V."/>
            <person name="Vacek V."/>
            <person name="Brzon O."/>
            <person name="Soukal P."/>
            <person name="Eme L."/>
            <person name="Dacks J.B."/>
            <person name="Karnkowska A."/>
            <person name="Elias M."/>
            <person name="Hampl V."/>
        </authorList>
    </citation>
    <scope>NUCLEOTIDE SEQUENCE [LARGE SCALE GENOMIC DNA]</scope>
    <source>
        <strain evidence="1">NAU3</strain>
        <tissue evidence="1">Gut</tissue>
    </source>
</reference>
<dbReference type="EMBL" id="JARBJD010000255">
    <property type="protein sequence ID" value="KAK2945548.1"/>
    <property type="molecule type" value="Genomic_DNA"/>
</dbReference>
<proteinExistence type="predicted"/>
<evidence type="ECO:0000313" key="1">
    <source>
        <dbReference type="EMBL" id="KAK2945548.1"/>
    </source>
</evidence>
<evidence type="ECO:0000313" key="2">
    <source>
        <dbReference type="Proteomes" id="UP001281761"/>
    </source>
</evidence>